<comment type="caution">
    <text evidence="6">The sequence shown here is derived from an EMBL/GenBank/DDBJ whole genome shotgun (WGS) entry which is preliminary data.</text>
</comment>
<dbReference type="EC" id="2.7.13.3" evidence="2"/>
<dbReference type="CDD" id="cd00082">
    <property type="entry name" value="HisKA"/>
    <property type="match status" value="1"/>
</dbReference>
<dbReference type="InterPro" id="IPR036890">
    <property type="entry name" value="HATPase_C_sf"/>
</dbReference>
<dbReference type="InterPro" id="IPR003594">
    <property type="entry name" value="HATPase_dom"/>
</dbReference>
<accession>A0ABY2X4K8</accession>
<dbReference type="InterPro" id="IPR004358">
    <property type="entry name" value="Sig_transdc_His_kin-like_C"/>
</dbReference>
<dbReference type="GO" id="GO:0016301">
    <property type="term" value="F:kinase activity"/>
    <property type="evidence" value="ECO:0007669"/>
    <property type="project" value="UniProtKB-KW"/>
</dbReference>
<feature type="domain" description="Histidine kinase" evidence="5">
    <location>
        <begin position="316"/>
        <end position="527"/>
    </location>
</feature>
<dbReference type="InterPro" id="IPR003661">
    <property type="entry name" value="HisK_dim/P_dom"/>
</dbReference>
<keyword evidence="7" id="KW-1185">Reference proteome</keyword>
<dbReference type="Proteomes" id="UP001193035">
    <property type="component" value="Unassembled WGS sequence"/>
</dbReference>
<organism evidence="6 7">
    <name type="scientific">Ruegeria sediminis</name>
    <dbReference type="NCBI Taxonomy" id="2583820"/>
    <lineage>
        <taxon>Bacteria</taxon>
        <taxon>Pseudomonadati</taxon>
        <taxon>Pseudomonadota</taxon>
        <taxon>Alphaproteobacteria</taxon>
        <taxon>Rhodobacterales</taxon>
        <taxon>Roseobacteraceae</taxon>
        <taxon>Ruegeria</taxon>
    </lineage>
</organism>
<dbReference type="PANTHER" id="PTHR43065">
    <property type="entry name" value="SENSOR HISTIDINE KINASE"/>
    <property type="match status" value="1"/>
</dbReference>
<evidence type="ECO:0000256" key="1">
    <source>
        <dbReference type="ARBA" id="ARBA00000085"/>
    </source>
</evidence>
<evidence type="ECO:0000313" key="7">
    <source>
        <dbReference type="Proteomes" id="UP001193035"/>
    </source>
</evidence>
<evidence type="ECO:0000313" key="6">
    <source>
        <dbReference type="EMBL" id="TMV10013.1"/>
    </source>
</evidence>
<evidence type="ECO:0000256" key="3">
    <source>
        <dbReference type="ARBA" id="ARBA00022553"/>
    </source>
</evidence>
<gene>
    <name evidence="6" type="ORF">FGK63_02825</name>
</gene>
<keyword evidence="4" id="KW-1133">Transmembrane helix</keyword>
<dbReference type="Pfam" id="PF02518">
    <property type="entry name" value="HATPase_c"/>
    <property type="match status" value="1"/>
</dbReference>
<evidence type="ECO:0000256" key="2">
    <source>
        <dbReference type="ARBA" id="ARBA00012438"/>
    </source>
</evidence>
<keyword evidence="4" id="KW-0472">Membrane</keyword>
<feature type="transmembrane region" description="Helical" evidence="4">
    <location>
        <begin position="259"/>
        <end position="278"/>
    </location>
</feature>
<dbReference type="SMART" id="SM00388">
    <property type="entry name" value="HisKA"/>
    <property type="match status" value="1"/>
</dbReference>
<dbReference type="InterPro" id="IPR005467">
    <property type="entry name" value="His_kinase_dom"/>
</dbReference>
<dbReference type="PROSITE" id="PS50109">
    <property type="entry name" value="HIS_KIN"/>
    <property type="match status" value="1"/>
</dbReference>
<feature type="transmembrane region" description="Helical" evidence="4">
    <location>
        <begin position="35"/>
        <end position="55"/>
    </location>
</feature>
<keyword evidence="3" id="KW-0597">Phosphoprotein</keyword>
<keyword evidence="4" id="KW-0812">Transmembrane</keyword>
<dbReference type="Gene3D" id="1.10.287.130">
    <property type="match status" value="1"/>
</dbReference>
<dbReference type="PRINTS" id="PR00344">
    <property type="entry name" value="BCTRLSENSOR"/>
</dbReference>
<dbReference type="PANTHER" id="PTHR43065:SF42">
    <property type="entry name" value="TWO-COMPONENT SENSOR PPRA"/>
    <property type="match status" value="1"/>
</dbReference>
<dbReference type="SMART" id="SM00387">
    <property type="entry name" value="HATPase_c"/>
    <property type="match status" value="1"/>
</dbReference>
<keyword evidence="6" id="KW-0418">Kinase</keyword>
<reference evidence="6 7" key="1">
    <citation type="submission" date="2019-05" db="EMBL/GenBank/DDBJ databases">
        <title>Ruegeria sp. nov., isolated from tidal flat.</title>
        <authorList>
            <person name="Kim W."/>
        </authorList>
    </citation>
    <scope>NUCLEOTIDE SEQUENCE [LARGE SCALE GENOMIC DNA]</scope>
    <source>
        <strain evidence="6 7">CAU 1488</strain>
    </source>
</reference>
<proteinExistence type="predicted"/>
<name>A0ABY2X4K8_9RHOB</name>
<evidence type="ECO:0000259" key="5">
    <source>
        <dbReference type="PROSITE" id="PS50109"/>
    </source>
</evidence>
<dbReference type="SUPFAM" id="SSF47384">
    <property type="entry name" value="Homodimeric domain of signal transducing histidine kinase"/>
    <property type="match status" value="1"/>
</dbReference>
<evidence type="ECO:0000256" key="4">
    <source>
        <dbReference type="SAM" id="Phobius"/>
    </source>
</evidence>
<protein>
    <recommendedName>
        <fullName evidence="2">histidine kinase</fullName>
        <ecNumber evidence="2">2.7.13.3</ecNumber>
    </recommendedName>
</protein>
<comment type="catalytic activity">
    <reaction evidence="1">
        <text>ATP + protein L-histidine = ADP + protein N-phospho-L-histidine.</text>
        <dbReference type="EC" id="2.7.13.3"/>
    </reaction>
</comment>
<dbReference type="Pfam" id="PF00512">
    <property type="entry name" value="HisKA"/>
    <property type="match status" value="1"/>
</dbReference>
<dbReference type="Gene3D" id="3.30.565.10">
    <property type="entry name" value="Histidine kinase-like ATPase, C-terminal domain"/>
    <property type="match status" value="1"/>
</dbReference>
<dbReference type="EMBL" id="VCPD01000001">
    <property type="protein sequence ID" value="TMV10013.1"/>
    <property type="molecule type" value="Genomic_DNA"/>
</dbReference>
<dbReference type="InterPro" id="IPR036097">
    <property type="entry name" value="HisK_dim/P_sf"/>
</dbReference>
<sequence length="534" mass="57511">MLARTLRCANGIAHTGTGNVSERARSARDILRRPLARGIVWVVACVLALGVLAGFERSARLADLTAESERLHAVASQRVDQHDAHLTALSAIAVAGAEQRPDLFREVAGAIMRFYPRIISISLVPLEGEDGVLEIGVREADLRELIRAAAERSTGAPVLVRYPSERPAYLIVKRSPNSETARYGLALVIDASALLDGDSDYWTRTEATRWLALPDGTSLVGVAQGARAPHFTRALSSGTQPLELKTAIRMTVSDILPPVRVALALALIAICAIALRAIGRQRAKVRAAEARVELSGLETRLSHASRVNALGEMASGMAHELTQPLTAILAQAQAARHLAARGDMDRVAGILEEVVGQTRRASAILERLRTWTRPRERNAEPIDLRDCIRVAETLLAGQAQELGARLTLTMPATPLTVEGDRVELEQVLFNLMRNALDAVAESAGAREVDVDASLDGEMAMIDVTDTGPGIRPDVRDRLFTPFVTTRESGTGLGLALSHRLVERAGGDLILVEARDGARFRISLPLARAAREAAE</sequence>
<dbReference type="SUPFAM" id="SSF55874">
    <property type="entry name" value="ATPase domain of HSP90 chaperone/DNA topoisomerase II/histidine kinase"/>
    <property type="match status" value="1"/>
</dbReference>
<keyword evidence="6" id="KW-0808">Transferase</keyword>